<dbReference type="PROSITE" id="PS51257">
    <property type="entry name" value="PROKAR_LIPOPROTEIN"/>
    <property type="match status" value="1"/>
</dbReference>
<dbReference type="PANTHER" id="PTHR22642">
    <property type="entry name" value="IMIDAZOLONEPROPIONASE"/>
    <property type="match status" value="1"/>
</dbReference>
<keyword evidence="1" id="KW-0732">Signal</keyword>
<dbReference type="RefSeq" id="WP_268059045.1">
    <property type="nucleotide sequence ID" value="NZ_JAPOHA010000013.1"/>
</dbReference>
<dbReference type="Gene3D" id="3.20.20.140">
    <property type="entry name" value="Metal-dependent hydrolases"/>
    <property type="match status" value="1"/>
</dbReference>
<protein>
    <submittedName>
        <fullName evidence="3">Amidohydrolase family protein</fullName>
    </submittedName>
</protein>
<dbReference type="Gene3D" id="3.10.310.70">
    <property type="match status" value="1"/>
</dbReference>
<dbReference type="InterPro" id="IPR013108">
    <property type="entry name" value="Amidohydro_3"/>
</dbReference>
<keyword evidence="4" id="KW-1185">Reference proteome</keyword>
<dbReference type="SUPFAM" id="SSF51556">
    <property type="entry name" value="Metallo-dependent hydrolases"/>
    <property type="match status" value="1"/>
</dbReference>
<dbReference type="CDD" id="cd01300">
    <property type="entry name" value="YtcJ_like"/>
    <property type="match status" value="1"/>
</dbReference>
<dbReference type="SUPFAM" id="SSF51338">
    <property type="entry name" value="Composite domain of metallo-dependent hydrolases"/>
    <property type="match status" value="1"/>
</dbReference>
<proteinExistence type="predicted"/>
<dbReference type="InterPro" id="IPR011059">
    <property type="entry name" value="Metal-dep_hydrolase_composite"/>
</dbReference>
<evidence type="ECO:0000313" key="3">
    <source>
        <dbReference type="EMBL" id="MCY1714986.1"/>
    </source>
</evidence>
<evidence type="ECO:0000313" key="4">
    <source>
        <dbReference type="Proteomes" id="UP001082703"/>
    </source>
</evidence>
<dbReference type="Proteomes" id="UP001082703">
    <property type="component" value="Unassembled WGS sequence"/>
</dbReference>
<evidence type="ECO:0000256" key="1">
    <source>
        <dbReference type="SAM" id="SignalP"/>
    </source>
</evidence>
<feature type="signal peptide" evidence="1">
    <location>
        <begin position="1"/>
        <end position="21"/>
    </location>
</feature>
<evidence type="ECO:0000259" key="2">
    <source>
        <dbReference type="Pfam" id="PF07969"/>
    </source>
</evidence>
<gene>
    <name evidence="3" type="ORF">OUY18_12055</name>
</gene>
<comment type="caution">
    <text evidence="3">The sequence shown here is derived from an EMBL/GenBank/DDBJ whole genome shotgun (WGS) entry which is preliminary data.</text>
</comment>
<dbReference type="EMBL" id="JAPOHA010000013">
    <property type="protein sequence ID" value="MCY1714986.1"/>
    <property type="molecule type" value="Genomic_DNA"/>
</dbReference>
<accession>A0ABT4BYI0</accession>
<dbReference type="InterPro" id="IPR032466">
    <property type="entry name" value="Metal_Hydrolase"/>
</dbReference>
<dbReference type="Pfam" id="PF07969">
    <property type="entry name" value="Amidohydro_3"/>
    <property type="match status" value="1"/>
</dbReference>
<dbReference type="InterPro" id="IPR033932">
    <property type="entry name" value="YtcJ-like"/>
</dbReference>
<dbReference type="PANTHER" id="PTHR22642:SF2">
    <property type="entry name" value="PROTEIN LONG AFTER FAR-RED 3"/>
    <property type="match status" value="1"/>
</dbReference>
<feature type="domain" description="Amidohydrolase 3" evidence="2">
    <location>
        <begin position="87"/>
        <end position="584"/>
    </location>
</feature>
<feature type="chain" id="PRO_5046114552" evidence="1">
    <location>
        <begin position="22"/>
        <end position="590"/>
    </location>
</feature>
<sequence length="590" mass="64164">MKKNRIFAKLLMLTLATTMFAGCGAPKTATSPSAEAATGADLVLKNGVVQTMVNENDTAQAVAVKGGKIIYVGDNAGAQKFVGDKTEVIDLAGQMVTPGFMDGHLHGPGAWLTKLYEISLSDSKTNEEYLDVVKKFVKAHPELEVYTGGRFSLNIYQKADGSNPGPGKADLDAICSDKPVYIWDTSHHSIWCNSKALEMAGITKNTPNPQGGLITRDTSGEVTGYLTDTAADLVSAKMPAVQYSEEQQIGAMEKFQEQCASYGITGFTDIGERVSYDVIKKMDAEGKLTLRTRLVPIADPGEKPENMIKKVNNLKATDTGLVKAGTVKLFYDGVTEGGTAVFLEPYTKAAGKGDHWMGEPIWQNAEYENMITALDAAGIQVHVHAIGDGAVNETLTAYEKAQAANGEHDSRHTITHVCEIKNADIQRMAKLKVVAALQFLWMYGDDFYKLESAYVGKDRALSFYPTKNMLDAGIVLAGASDGAVSPFKVLDEIEVGVTRNSPYPGEEDTDMHRWPEQSLTAYQMLKAYTTNIAYENFEEKEIGTVEVGKRADLVVLGRNILKCNPKQISDTPIVYTISDGRIVYKNAESK</sequence>
<organism evidence="3 4">
    <name type="scientific">Caproiciproducens galactitolivorans</name>
    <dbReference type="NCBI Taxonomy" id="642589"/>
    <lineage>
        <taxon>Bacteria</taxon>
        <taxon>Bacillati</taxon>
        <taxon>Bacillota</taxon>
        <taxon>Clostridia</taxon>
        <taxon>Eubacteriales</taxon>
        <taxon>Acutalibacteraceae</taxon>
        <taxon>Caproiciproducens</taxon>
    </lineage>
</organism>
<name>A0ABT4BYI0_9FIRM</name>
<dbReference type="Gene3D" id="2.30.40.10">
    <property type="entry name" value="Urease, subunit C, domain 1"/>
    <property type="match status" value="1"/>
</dbReference>
<reference evidence="3 4" key="1">
    <citation type="submission" date="2022-11" db="EMBL/GenBank/DDBJ databases">
        <authorList>
            <person name="Caiyu Z."/>
        </authorList>
    </citation>
    <scope>NUCLEOTIDE SEQUENCE [LARGE SCALE GENOMIC DNA]</scope>
    <source>
        <strain evidence="3 4">YR-4</strain>
    </source>
</reference>